<dbReference type="EMBL" id="PPEK01000012">
    <property type="protein sequence ID" value="PNV67138.1"/>
    <property type="molecule type" value="Genomic_DNA"/>
</dbReference>
<accession>A0A2K2UA97</accession>
<evidence type="ECO:0000256" key="1">
    <source>
        <dbReference type="ARBA" id="ARBA00010759"/>
    </source>
</evidence>
<protein>
    <submittedName>
        <fullName evidence="2">Formylmethionine deformylase</fullName>
    </submittedName>
</protein>
<dbReference type="PRINTS" id="PR01576">
    <property type="entry name" value="PDEFORMYLASE"/>
</dbReference>
<dbReference type="PANTHER" id="PTHR10458:SF22">
    <property type="entry name" value="PEPTIDE DEFORMYLASE"/>
    <property type="match status" value="1"/>
</dbReference>
<dbReference type="Gene3D" id="3.90.45.10">
    <property type="entry name" value="Peptide deformylase"/>
    <property type="match status" value="1"/>
</dbReference>
<comment type="caution">
    <text evidence="2">The sequence shown here is derived from an EMBL/GenBank/DDBJ whole genome shotgun (WGS) entry which is preliminary data.</text>
</comment>
<dbReference type="GO" id="GO:0042586">
    <property type="term" value="F:peptide deformylase activity"/>
    <property type="evidence" value="ECO:0007669"/>
    <property type="project" value="InterPro"/>
</dbReference>
<dbReference type="Proteomes" id="UP000236197">
    <property type="component" value="Unassembled WGS sequence"/>
</dbReference>
<dbReference type="OrthoDB" id="9804313at2"/>
<dbReference type="RefSeq" id="WP_103265507.1">
    <property type="nucleotide sequence ID" value="NZ_CABMLE010000012.1"/>
</dbReference>
<proteinExistence type="inferred from homology"/>
<name>A0A2K2UA97_9ACTN</name>
<dbReference type="Pfam" id="PF01327">
    <property type="entry name" value="Pep_deformylase"/>
    <property type="match status" value="1"/>
</dbReference>
<dbReference type="InterPro" id="IPR023635">
    <property type="entry name" value="Peptide_deformylase"/>
</dbReference>
<dbReference type="InterPro" id="IPR036821">
    <property type="entry name" value="Peptide_deformylase_sf"/>
</dbReference>
<sequence length="139" mass="15274">MIKELVTDEAFLSQPCEPATAEDAAVAQDLLDTLASLDEAACLAANQIGVAKAVVVYHDEDEQPHVMYNPVLKQALGAYKTVEGCLTLEAESKVTRFERIKVVYEELVDGALVSRKRDFAGWTAELIQHMIDHCKGKLV</sequence>
<evidence type="ECO:0000313" key="3">
    <source>
        <dbReference type="Proteomes" id="UP000236197"/>
    </source>
</evidence>
<evidence type="ECO:0000313" key="2">
    <source>
        <dbReference type="EMBL" id="PNV67138.1"/>
    </source>
</evidence>
<dbReference type="PANTHER" id="PTHR10458">
    <property type="entry name" value="PEPTIDE DEFORMYLASE"/>
    <property type="match status" value="1"/>
</dbReference>
<keyword evidence="3" id="KW-1185">Reference proteome</keyword>
<gene>
    <name evidence="2" type="ORF">C2L71_09385</name>
</gene>
<organism evidence="2 3">
    <name type="scientific">Enteroscipio rubneri</name>
    <dbReference type="NCBI Taxonomy" id="2070686"/>
    <lineage>
        <taxon>Bacteria</taxon>
        <taxon>Bacillati</taxon>
        <taxon>Actinomycetota</taxon>
        <taxon>Coriobacteriia</taxon>
        <taxon>Eggerthellales</taxon>
        <taxon>Eggerthellaceae</taxon>
        <taxon>Enteroscipio</taxon>
    </lineage>
</organism>
<comment type="similarity">
    <text evidence="1">Belongs to the polypeptide deformylase family.</text>
</comment>
<reference evidence="3" key="1">
    <citation type="submission" date="2018-01" db="EMBL/GenBank/DDBJ databases">
        <title>Rubneribacter badeniensis gen. nov., sp. nov., and Colonibacter rubneri, gen. nov., sp. nov., WGS of new members of the Eggerthellaceae.</title>
        <authorList>
            <person name="Danylec N."/>
            <person name="Stoll D.A."/>
            <person name="Doetsch A."/>
            <person name="Kulling S.E."/>
            <person name="Huch M."/>
        </authorList>
    </citation>
    <scope>NUCLEOTIDE SEQUENCE [LARGE SCALE GENOMIC DNA]</scope>
    <source>
        <strain evidence="3">ResAG-96</strain>
    </source>
</reference>
<dbReference type="SUPFAM" id="SSF56420">
    <property type="entry name" value="Peptide deformylase"/>
    <property type="match status" value="1"/>
</dbReference>
<dbReference type="AlphaFoldDB" id="A0A2K2UA97"/>